<dbReference type="GO" id="GO:0003677">
    <property type="term" value="F:DNA binding"/>
    <property type="evidence" value="ECO:0007669"/>
    <property type="project" value="UniProtKB-KW"/>
</dbReference>
<dbReference type="InterPro" id="IPR000524">
    <property type="entry name" value="Tscrpt_reg_HTH_GntR"/>
</dbReference>
<sequence length="241" mass="25687">MSTDKAASDLPRLSLAETVAGRIEARIAEDALAGGHRLGTRDSLRREFDVAAATLNEAVRLLISRGTISVRPGVKGGIFVATPPPMVRLGRKMLELSGDSVSVSDCLVMREALEPLLAREAMRHRTEGDVAELRRLAEAMAAAVESDSEDGVGYLAANWALHRRIAEITPNKVLQHTYVSLLEFVENRLRGVTPNGPSTRYVDGPAVHKELVEAIAGDDPDRLDAAVAAHAALTAARGGGT</sequence>
<dbReference type="InterPro" id="IPR036390">
    <property type="entry name" value="WH_DNA-bd_sf"/>
</dbReference>
<evidence type="ECO:0000256" key="1">
    <source>
        <dbReference type="ARBA" id="ARBA00023015"/>
    </source>
</evidence>
<dbReference type="PROSITE" id="PS50949">
    <property type="entry name" value="HTH_GNTR"/>
    <property type="match status" value="1"/>
</dbReference>
<organism evidence="5 6">
    <name type="scientific">Actinomadura mexicana</name>
    <dbReference type="NCBI Taxonomy" id="134959"/>
    <lineage>
        <taxon>Bacteria</taxon>
        <taxon>Bacillati</taxon>
        <taxon>Actinomycetota</taxon>
        <taxon>Actinomycetes</taxon>
        <taxon>Streptosporangiales</taxon>
        <taxon>Thermomonosporaceae</taxon>
        <taxon>Actinomadura</taxon>
    </lineage>
</organism>
<evidence type="ECO:0000256" key="2">
    <source>
        <dbReference type="ARBA" id="ARBA00023125"/>
    </source>
</evidence>
<keyword evidence="6" id="KW-1185">Reference proteome</keyword>
<feature type="domain" description="HTH gntR-type" evidence="4">
    <location>
        <begin position="13"/>
        <end position="83"/>
    </location>
</feature>
<dbReference type="Pfam" id="PF07729">
    <property type="entry name" value="FCD"/>
    <property type="match status" value="1"/>
</dbReference>
<dbReference type="Gene3D" id="1.20.120.530">
    <property type="entry name" value="GntR ligand-binding domain-like"/>
    <property type="match status" value="1"/>
</dbReference>
<dbReference type="AlphaFoldDB" id="A0A238VPI8"/>
<dbReference type="PANTHER" id="PTHR43537">
    <property type="entry name" value="TRANSCRIPTIONAL REGULATOR, GNTR FAMILY"/>
    <property type="match status" value="1"/>
</dbReference>
<reference evidence="6" key="1">
    <citation type="submission" date="2017-06" db="EMBL/GenBank/DDBJ databases">
        <authorList>
            <person name="Varghese N."/>
            <person name="Submissions S."/>
        </authorList>
    </citation>
    <scope>NUCLEOTIDE SEQUENCE [LARGE SCALE GENOMIC DNA]</scope>
    <source>
        <strain evidence="6">DSM 44485</strain>
    </source>
</reference>
<protein>
    <submittedName>
        <fullName evidence="5">Transcriptional regulator, GntR family</fullName>
    </submittedName>
</protein>
<dbReference type="InterPro" id="IPR011711">
    <property type="entry name" value="GntR_C"/>
</dbReference>
<evidence type="ECO:0000259" key="4">
    <source>
        <dbReference type="PROSITE" id="PS50949"/>
    </source>
</evidence>
<evidence type="ECO:0000313" key="5">
    <source>
        <dbReference type="EMBL" id="SNR35693.1"/>
    </source>
</evidence>
<dbReference type="InterPro" id="IPR036388">
    <property type="entry name" value="WH-like_DNA-bd_sf"/>
</dbReference>
<dbReference type="RefSeq" id="WP_089311016.1">
    <property type="nucleotide sequence ID" value="NZ_FZNP01000002.1"/>
</dbReference>
<dbReference type="InterPro" id="IPR008920">
    <property type="entry name" value="TF_FadR/GntR_C"/>
</dbReference>
<evidence type="ECO:0000313" key="6">
    <source>
        <dbReference type="Proteomes" id="UP000198420"/>
    </source>
</evidence>
<accession>A0A238VPI8</accession>
<dbReference type="EMBL" id="FZNP01000002">
    <property type="protein sequence ID" value="SNR35693.1"/>
    <property type="molecule type" value="Genomic_DNA"/>
</dbReference>
<keyword evidence="1" id="KW-0805">Transcription regulation</keyword>
<keyword evidence="2" id="KW-0238">DNA-binding</keyword>
<proteinExistence type="predicted"/>
<dbReference type="PANTHER" id="PTHR43537:SF5">
    <property type="entry name" value="UXU OPERON TRANSCRIPTIONAL REGULATOR"/>
    <property type="match status" value="1"/>
</dbReference>
<dbReference type="Gene3D" id="1.10.10.10">
    <property type="entry name" value="Winged helix-like DNA-binding domain superfamily/Winged helix DNA-binding domain"/>
    <property type="match status" value="1"/>
</dbReference>
<dbReference type="SMART" id="SM00895">
    <property type="entry name" value="FCD"/>
    <property type="match status" value="1"/>
</dbReference>
<dbReference type="Pfam" id="PF00392">
    <property type="entry name" value="GntR"/>
    <property type="match status" value="1"/>
</dbReference>
<dbReference type="SUPFAM" id="SSF46785">
    <property type="entry name" value="Winged helix' DNA-binding domain"/>
    <property type="match status" value="1"/>
</dbReference>
<gene>
    <name evidence="5" type="ORF">SAMN06265355_102101</name>
</gene>
<dbReference type="SUPFAM" id="SSF48008">
    <property type="entry name" value="GntR ligand-binding domain-like"/>
    <property type="match status" value="1"/>
</dbReference>
<dbReference type="Proteomes" id="UP000198420">
    <property type="component" value="Unassembled WGS sequence"/>
</dbReference>
<name>A0A238VPI8_9ACTN</name>
<keyword evidence="3" id="KW-0804">Transcription</keyword>
<dbReference type="GO" id="GO:0003700">
    <property type="term" value="F:DNA-binding transcription factor activity"/>
    <property type="evidence" value="ECO:0007669"/>
    <property type="project" value="InterPro"/>
</dbReference>
<evidence type="ECO:0000256" key="3">
    <source>
        <dbReference type="ARBA" id="ARBA00023163"/>
    </source>
</evidence>
<dbReference type="OrthoDB" id="3232242at2"/>